<proteinExistence type="predicted"/>
<gene>
    <name evidence="1" type="ORF">ACFQEV_02190</name>
</gene>
<evidence type="ECO:0000313" key="2">
    <source>
        <dbReference type="Proteomes" id="UP001596408"/>
    </source>
</evidence>
<dbReference type="RefSeq" id="WP_379692318.1">
    <property type="nucleotide sequence ID" value="NZ_JBHSXH010000005.1"/>
</dbReference>
<name>A0ABD5TTA3_9EURY</name>
<sequence length="70" mass="7252">MTTKRSLERRIDALEETADGGDVVATPALSKAEKDALDAAFDPAKDALDGVGEWLTGTYGLTPVTEGGGE</sequence>
<keyword evidence="2" id="KW-1185">Reference proteome</keyword>
<comment type="caution">
    <text evidence="1">The sequence shown here is derived from an EMBL/GenBank/DDBJ whole genome shotgun (WGS) entry which is preliminary data.</text>
</comment>
<accession>A0ABD5TTA3</accession>
<protein>
    <submittedName>
        <fullName evidence="1">Uncharacterized protein</fullName>
    </submittedName>
</protein>
<reference evidence="1 2" key="1">
    <citation type="journal article" date="2019" name="Int. J. Syst. Evol. Microbiol.">
        <title>The Global Catalogue of Microorganisms (GCM) 10K type strain sequencing project: providing services to taxonomists for standard genome sequencing and annotation.</title>
        <authorList>
            <consortium name="The Broad Institute Genomics Platform"/>
            <consortium name="The Broad Institute Genome Sequencing Center for Infectious Disease"/>
            <person name="Wu L."/>
            <person name="Ma J."/>
        </authorList>
    </citation>
    <scope>NUCLEOTIDE SEQUENCE [LARGE SCALE GENOMIC DNA]</scope>
    <source>
        <strain evidence="1 2">YIM 94188</strain>
    </source>
</reference>
<dbReference type="Proteomes" id="UP001596408">
    <property type="component" value="Unassembled WGS sequence"/>
</dbReference>
<organism evidence="1 2">
    <name type="scientific">Halopelagius fulvigenes</name>
    <dbReference type="NCBI Taxonomy" id="1198324"/>
    <lineage>
        <taxon>Archaea</taxon>
        <taxon>Methanobacteriati</taxon>
        <taxon>Methanobacteriota</taxon>
        <taxon>Stenosarchaea group</taxon>
        <taxon>Halobacteria</taxon>
        <taxon>Halobacteriales</taxon>
        <taxon>Haloferacaceae</taxon>
    </lineage>
</organism>
<dbReference type="EMBL" id="JBHSXH010000005">
    <property type="protein sequence ID" value="MFC6823811.1"/>
    <property type="molecule type" value="Genomic_DNA"/>
</dbReference>
<evidence type="ECO:0000313" key="1">
    <source>
        <dbReference type="EMBL" id="MFC6823811.1"/>
    </source>
</evidence>
<dbReference type="AlphaFoldDB" id="A0ABD5TTA3"/>